<dbReference type="RefSeq" id="WP_075715467.1">
    <property type="nucleotide sequence ID" value="NZ_AP019655.1"/>
</dbReference>
<dbReference type="Gene3D" id="1.10.357.10">
    <property type="entry name" value="Tetracycline Repressor, domain 2"/>
    <property type="match status" value="1"/>
</dbReference>
<evidence type="ECO:0000313" key="4">
    <source>
        <dbReference type="EMBL" id="OLQ89620.1"/>
    </source>
</evidence>
<keyword evidence="5" id="KW-1185">Reference proteome</keyword>
<evidence type="ECO:0000259" key="3">
    <source>
        <dbReference type="PROSITE" id="PS50977"/>
    </source>
</evidence>
<dbReference type="SUPFAM" id="SSF46689">
    <property type="entry name" value="Homeodomain-like"/>
    <property type="match status" value="1"/>
</dbReference>
<proteinExistence type="predicted"/>
<keyword evidence="1 2" id="KW-0238">DNA-binding</keyword>
<feature type="domain" description="HTH tetR-type" evidence="3">
    <location>
        <begin position="1"/>
        <end position="60"/>
    </location>
</feature>
<reference evidence="4 5" key="1">
    <citation type="submission" date="2016-09" db="EMBL/GenBank/DDBJ databases">
        <title>Genomic Taxonomy of the Vibrionaceae.</title>
        <authorList>
            <person name="Gonzalez-Castillo A."/>
            <person name="Gomez-Gil B."/>
            <person name="Enciso-Ibarra K."/>
        </authorList>
    </citation>
    <scope>NUCLEOTIDE SEQUENCE [LARGE SCALE GENOMIC DNA]</scope>
    <source>
        <strain evidence="4 5">CAIM 1902</strain>
    </source>
</reference>
<evidence type="ECO:0000313" key="5">
    <source>
        <dbReference type="Proteomes" id="UP000186039"/>
    </source>
</evidence>
<dbReference type="InterPro" id="IPR009057">
    <property type="entry name" value="Homeodomain-like_sf"/>
</dbReference>
<protein>
    <submittedName>
        <fullName evidence="4">TetR family transcriptional regulator</fullName>
    </submittedName>
</protein>
<dbReference type="Proteomes" id="UP000186039">
    <property type="component" value="Unassembled WGS sequence"/>
</dbReference>
<name>A0ABX3FCI6_9VIBR</name>
<comment type="caution">
    <text evidence="4">The sequence shown here is derived from an EMBL/GenBank/DDBJ whole genome shotgun (WGS) entry which is preliminary data.</text>
</comment>
<evidence type="ECO:0000256" key="2">
    <source>
        <dbReference type="PROSITE-ProRule" id="PRU00335"/>
    </source>
</evidence>
<accession>A0ABX3FCI6</accession>
<dbReference type="InterPro" id="IPR001647">
    <property type="entry name" value="HTH_TetR"/>
</dbReference>
<dbReference type="EMBL" id="MJMH01000183">
    <property type="protein sequence ID" value="OLQ89620.1"/>
    <property type="molecule type" value="Genomic_DNA"/>
</dbReference>
<organism evidence="4 5">
    <name type="scientific">Vibrio panuliri</name>
    <dbReference type="NCBI Taxonomy" id="1381081"/>
    <lineage>
        <taxon>Bacteria</taxon>
        <taxon>Pseudomonadati</taxon>
        <taxon>Pseudomonadota</taxon>
        <taxon>Gammaproteobacteria</taxon>
        <taxon>Vibrionales</taxon>
        <taxon>Vibrionaceae</taxon>
        <taxon>Vibrio</taxon>
    </lineage>
</organism>
<evidence type="ECO:0000256" key="1">
    <source>
        <dbReference type="ARBA" id="ARBA00023125"/>
    </source>
</evidence>
<gene>
    <name evidence="4" type="ORF">BIY20_11625</name>
</gene>
<dbReference type="Pfam" id="PF00440">
    <property type="entry name" value="TetR_N"/>
    <property type="match status" value="1"/>
</dbReference>
<sequence>MLKQQIAADLEKAFSRYGFAEPSVAQLKDACHVSLRTLYKYYASKEQMIAAALEHRHQRYIEFLLEDNQEVGTSSILAVFDKLGIWMRDFAPNGCMSSNAVAAFPENQEIREAVSRHKLNVMALLGEKSQQPQFATSLLLIHEGISNSWTVLGEQSVVTAKQLATTLLEGDAPQ</sequence>
<dbReference type="PROSITE" id="PS50977">
    <property type="entry name" value="HTH_TETR_2"/>
    <property type="match status" value="1"/>
</dbReference>
<feature type="DNA-binding region" description="H-T-H motif" evidence="2">
    <location>
        <begin position="23"/>
        <end position="42"/>
    </location>
</feature>